<evidence type="ECO:0000313" key="4">
    <source>
        <dbReference type="EMBL" id="QDH86586.1"/>
    </source>
</evidence>
<keyword evidence="3" id="KW-0946">Virion</keyword>
<evidence type="ECO:0008006" key="5">
    <source>
        <dbReference type="Google" id="ProtNLM"/>
    </source>
</evidence>
<evidence type="ECO:0000256" key="1">
    <source>
        <dbReference type="ARBA" id="ARBA00004328"/>
    </source>
</evidence>
<evidence type="ECO:0000256" key="2">
    <source>
        <dbReference type="ARBA" id="ARBA00022561"/>
    </source>
</evidence>
<reference evidence="4" key="1">
    <citation type="submission" date="2019-05" db="EMBL/GenBank/DDBJ databases">
        <title>Metatranscriptomic reconstruction reveals RNA viruses with the potential to shape carbon cycling in soil.</title>
        <authorList>
            <person name="Starr E.P."/>
            <person name="Nuccio E."/>
            <person name="Pett-Ridge J."/>
            <person name="Banfield J.F."/>
            <person name="Firestone M.K."/>
        </authorList>
    </citation>
    <scope>NUCLEOTIDE SEQUENCE</scope>
    <source>
        <strain evidence="4">H2_Rhizo_33_scaffold_814</strain>
    </source>
</reference>
<dbReference type="SUPFAM" id="SSF55405">
    <property type="entry name" value="RNA bacteriophage capsid protein"/>
    <property type="match status" value="1"/>
</dbReference>
<dbReference type="InterPro" id="IPR015954">
    <property type="entry name" value="Phage_RNA-type_capsid"/>
</dbReference>
<dbReference type="InterPro" id="IPR002703">
    <property type="entry name" value="Levivir_coat"/>
</dbReference>
<proteinExistence type="predicted"/>
<name>A0A514CYZ3_9VIRU</name>
<organism evidence="4">
    <name type="scientific">Leviviridae sp</name>
    <dbReference type="NCBI Taxonomy" id="2027243"/>
    <lineage>
        <taxon>Viruses</taxon>
        <taxon>Riboviria</taxon>
        <taxon>Orthornavirae</taxon>
        <taxon>Lenarviricota</taxon>
        <taxon>Leviviricetes</taxon>
        <taxon>Norzivirales</taxon>
        <taxon>Fiersviridae</taxon>
    </lineage>
</organism>
<protein>
    <recommendedName>
        <fullName evidence="5">Coat protein</fullName>
    </recommendedName>
</protein>
<evidence type="ECO:0000256" key="3">
    <source>
        <dbReference type="ARBA" id="ARBA00022844"/>
    </source>
</evidence>
<dbReference type="Pfam" id="PF01819">
    <property type="entry name" value="Levi_coat"/>
    <property type="match status" value="1"/>
</dbReference>
<gene>
    <name evidence="4" type="ORF">H2Rhizo33814_000002</name>
</gene>
<sequence length="129" mass="13878">MAAFASVVLQDHAAVDVTFLPRNLEGGIATFVSSDGVPVNDKKITLNMGRPSATGRRKVNIKIAIPVVQDVVVAGVSRPTVVRTAYADMTFQFESTSSLTERADIRDFAYNLLGKAVIVDAIDKVEGPW</sequence>
<comment type="subcellular location">
    <subcellularLocation>
        <location evidence="1">Virion</location>
    </subcellularLocation>
</comment>
<keyword evidence="2" id="KW-0167">Capsid protein</keyword>
<dbReference type="GO" id="GO:0019028">
    <property type="term" value="C:viral capsid"/>
    <property type="evidence" value="ECO:0007669"/>
    <property type="project" value="UniProtKB-KW"/>
</dbReference>
<dbReference type="Gene3D" id="3.30.380.10">
    <property type="entry name" value="MS2 Viral Coat Protein"/>
    <property type="match status" value="1"/>
</dbReference>
<dbReference type="GO" id="GO:0005198">
    <property type="term" value="F:structural molecule activity"/>
    <property type="evidence" value="ECO:0007669"/>
    <property type="project" value="InterPro"/>
</dbReference>
<accession>A0A514CYZ3</accession>
<dbReference type="EMBL" id="MN032780">
    <property type="protein sequence ID" value="QDH86586.1"/>
    <property type="molecule type" value="Genomic_RNA"/>
</dbReference>